<feature type="transmembrane region" description="Helical" evidence="6">
    <location>
        <begin position="234"/>
        <end position="252"/>
    </location>
</feature>
<feature type="transmembrane region" description="Helical" evidence="6">
    <location>
        <begin position="172"/>
        <end position="191"/>
    </location>
</feature>
<feature type="transmembrane region" description="Helical" evidence="6">
    <location>
        <begin position="35"/>
        <end position="52"/>
    </location>
</feature>
<gene>
    <name evidence="8" type="ORF">UFOPK2106_00226</name>
</gene>
<feature type="transmembrane region" description="Helical" evidence="6">
    <location>
        <begin position="146"/>
        <end position="165"/>
    </location>
</feature>
<feature type="domain" description="EamA" evidence="7">
    <location>
        <begin position="145"/>
        <end position="276"/>
    </location>
</feature>
<dbReference type="InterPro" id="IPR000620">
    <property type="entry name" value="EamA_dom"/>
</dbReference>
<feature type="domain" description="EamA" evidence="7">
    <location>
        <begin position="6"/>
        <end position="136"/>
    </location>
</feature>
<evidence type="ECO:0000256" key="4">
    <source>
        <dbReference type="ARBA" id="ARBA00022989"/>
    </source>
</evidence>
<feature type="transmembrane region" description="Helical" evidence="6">
    <location>
        <begin position="91"/>
        <end position="112"/>
    </location>
</feature>
<proteinExistence type="predicted"/>
<evidence type="ECO:0000256" key="3">
    <source>
        <dbReference type="ARBA" id="ARBA00022692"/>
    </source>
</evidence>
<name>A0A6J6J1V0_9ZZZZ</name>
<feature type="transmembrane region" description="Helical" evidence="6">
    <location>
        <begin position="64"/>
        <end position="85"/>
    </location>
</feature>
<keyword evidence="3 6" id="KW-0812">Transmembrane</keyword>
<sequence>MNKTTWAVIALFGVTISWGAGFVLMKDAINQQPVFDFLATRFTLATLVMIAVRPQVLVAINKQLLFRGSVLGATLGLAYITQTIGLDLTTAAITGFLTGLYVVFTPILFWLISRKKVEKKVIVGTITAFVALLLISFNGFSVDVGQLWLIACALLFALHIIGLSFWSSSQDVYALTVIQLGAGAVVCWLGAVADGYQPPPNASVWGVVVFTAVFATAMAFLVQTWAQSIMDPSRVAIILTTEVIFAAAISVAVGQETLALRTVLGGGLMVIAMLIVEWPDRKSKSSPLSQTHFT</sequence>
<feature type="transmembrane region" description="Helical" evidence="6">
    <location>
        <begin position="203"/>
        <end position="222"/>
    </location>
</feature>
<protein>
    <submittedName>
        <fullName evidence="8">Unannotated protein</fullName>
    </submittedName>
</protein>
<evidence type="ECO:0000259" key="7">
    <source>
        <dbReference type="Pfam" id="PF00892"/>
    </source>
</evidence>
<keyword evidence="4 6" id="KW-1133">Transmembrane helix</keyword>
<comment type="subcellular location">
    <subcellularLocation>
        <location evidence="1">Cell membrane</location>
        <topology evidence="1">Multi-pass membrane protein</topology>
    </subcellularLocation>
</comment>
<evidence type="ECO:0000256" key="6">
    <source>
        <dbReference type="SAM" id="Phobius"/>
    </source>
</evidence>
<accession>A0A6J6J1V0</accession>
<evidence type="ECO:0000256" key="1">
    <source>
        <dbReference type="ARBA" id="ARBA00004651"/>
    </source>
</evidence>
<keyword evidence="5 6" id="KW-0472">Membrane</keyword>
<dbReference type="Pfam" id="PF00892">
    <property type="entry name" value="EamA"/>
    <property type="match status" value="2"/>
</dbReference>
<reference evidence="8" key="1">
    <citation type="submission" date="2020-05" db="EMBL/GenBank/DDBJ databases">
        <authorList>
            <person name="Chiriac C."/>
            <person name="Salcher M."/>
            <person name="Ghai R."/>
            <person name="Kavagutti S V."/>
        </authorList>
    </citation>
    <scope>NUCLEOTIDE SEQUENCE</scope>
</reference>
<dbReference type="PANTHER" id="PTHR42920:SF5">
    <property type="entry name" value="EAMA DOMAIN-CONTAINING PROTEIN"/>
    <property type="match status" value="1"/>
</dbReference>
<dbReference type="InterPro" id="IPR037185">
    <property type="entry name" value="EmrE-like"/>
</dbReference>
<feature type="transmembrane region" description="Helical" evidence="6">
    <location>
        <begin position="121"/>
        <end position="140"/>
    </location>
</feature>
<dbReference type="InterPro" id="IPR051258">
    <property type="entry name" value="Diverse_Substrate_Transporter"/>
</dbReference>
<dbReference type="PANTHER" id="PTHR42920">
    <property type="entry name" value="OS03G0707200 PROTEIN-RELATED"/>
    <property type="match status" value="1"/>
</dbReference>
<evidence type="ECO:0000256" key="2">
    <source>
        <dbReference type="ARBA" id="ARBA00022475"/>
    </source>
</evidence>
<feature type="transmembrane region" description="Helical" evidence="6">
    <location>
        <begin position="258"/>
        <end position="276"/>
    </location>
</feature>
<dbReference type="EMBL" id="CAEZVS010000017">
    <property type="protein sequence ID" value="CAB4630831.1"/>
    <property type="molecule type" value="Genomic_DNA"/>
</dbReference>
<evidence type="ECO:0000256" key="5">
    <source>
        <dbReference type="ARBA" id="ARBA00023136"/>
    </source>
</evidence>
<dbReference type="GO" id="GO:0005886">
    <property type="term" value="C:plasma membrane"/>
    <property type="evidence" value="ECO:0007669"/>
    <property type="project" value="UniProtKB-SubCell"/>
</dbReference>
<dbReference type="SUPFAM" id="SSF103481">
    <property type="entry name" value="Multidrug resistance efflux transporter EmrE"/>
    <property type="match status" value="2"/>
</dbReference>
<evidence type="ECO:0000313" key="8">
    <source>
        <dbReference type="EMBL" id="CAB4630831.1"/>
    </source>
</evidence>
<dbReference type="AlphaFoldDB" id="A0A6J6J1V0"/>
<organism evidence="8">
    <name type="scientific">freshwater metagenome</name>
    <dbReference type="NCBI Taxonomy" id="449393"/>
    <lineage>
        <taxon>unclassified sequences</taxon>
        <taxon>metagenomes</taxon>
        <taxon>ecological metagenomes</taxon>
    </lineage>
</organism>
<keyword evidence="2" id="KW-1003">Cell membrane</keyword>